<feature type="domain" description="Nephrocystin 3-like N-terminal" evidence="3">
    <location>
        <begin position="238"/>
        <end position="417"/>
    </location>
</feature>
<evidence type="ECO:0000256" key="1">
    <source>
        <dbReference type="ARBA" id="ARBA00022737"/>
    </source>
</evidence>
<sequence length="755" mass="85104">MLDPLSAISLASAIVQLVDFSSKLLIEGYGIYISETGATEEAQEVQRATERLHELANRPSGPRRVWKTSEELALWELAAEAQQVSEQLLDLLEDCKISSAGLMHTCDAVRKTIKRHVKAEKDDQSAVRQSLKNIEVTSEKLRALQMNRIGNRTRELRTVLERQGNSKQALLSSNKSSSEAQAAAAQRLEAPLQKLDEKLTALQQEGAALTTSKCILDSLMFAEMHQRKCDIHKQYPDTISWMFDEVRTPFKTWLSSVSGIFWVSGKAGSGKSTLMEYKTDSDQATHTLHQWARSKQKDLVIGSFYCWNAGSDMQNSQEGLLRSLAYQTFLQCPDMIKQAATKKRRHAPDSYHASPRPWELDELCETVENIARHSKTLSKCFCFFVDGLDEYNGHNFTTLIDLFDELTVSDSVKMCVSKRPWTVFEATHGNDKSEKLALQDLTVGDMDKNINGMLGKNREFHKLTQRTPEAWLLARTTRERAKGVFLWVYLVLRRLLRLLEERLKDPDLLQAALDELPSDLDKYFRDIIDTIEVAHRTHTAGIFSPALYAAPLPLIAFWFLPSVLRDPDAVYSLPIGCADEDDADDGSLVSRTMEAINSWCKDLLEVRSTKAAADIVNERDYQIDFLHRTVRDFLSTNGEVRRIFADNLSPNSNAGHTLTCLYVVQAMTGRPRSADSKDVKAFAVAVLYVMMIARRSELAKIPVSPRMLDYVSGEMMLPCKDCAIGFILVCSCSARTIRTTLLEKGASWALQWHVT</sequence>
<evidence type="ECO:0000313" key="6">
    <source>
        <dbReference type="Proteomes" id="UP001274830"/>
    </source>
</evidence>
<evidence type="ECO:0000313" key="5">
    <source>
        <dbReference type="EMBL" id="KAK3676440.1"/>
    </source>
</evidence>
<keyword evidence="6" id="KW-1185">Reference proteome</keyword>
<dbReference type="Pfam" id="PF24883">
    <property type="entry name" value="NPHP3_N"/>
    <property type="match status" value="1"/>
</dbReference>
<dbReference type="PANTHER" id="PTHR10039:SF5">
    <property type="entry name" value="NACHT DOMAIN-CONTAINING PROTEIN"/>
    <property type="match status" value="1"/>
</dbReference>
<evidence type="ECO:0000259" key="3">
    <source>
        <dbReference type="Pfam" id="PF24883"/>
    </source>
</evidence>
<dbReference type="Pfam" id="PF25053">
    <property type="entry name" value="DUF7791"/>
    <property type="match status" value="1"/>
</dbReference>
<gene>
    <name evidence="5" type="ORF">LTR78_003716</name>
</gene>
<protein>
    <recommendedName>
        <fullName evidence="7">NACHT domain-containing protein</fullName>
    </recommendedName>
</protein>
<feature type="domain" description="DUF7791" evidence="4">
    <location>
        <begin position="535"/>
        <end position="673"/>
    </location>
</feature>
<dbReference type="Gene3D" id="3.40.50.300">
    <property type="entry name" value="P-loop containing nucleotide triphosphate hydrolases"/>
    <property type="match status" value="1"/>
</dbReference>
<name>A0AAE1C3B2_9PEZI</name>
<evidence type="ECO:0000256" key="2">
    <source>
        <dbReference type="SAM" id="Coils"/>
    </source>
</evidence>
<organism evidence="5 6">
    <name type="scientific">Recurvomyces mirabilis</name>
    <dbReference type="NCBI Taxonomy" id="574656"/>
    <lineage>
        <taxon>Eukaryota</taxon>
        <taxon>Fungi</taxon>
        <taxon>Dikarya</taxon>
        <taxon>Ascomycota</taxon>
        <taxon>Pezizomycotina</taxon>
        <taxon>Dothideomycetes</taxon>
        <taxon>Dothideomycetidae</taxon>
        <taxon>Mycosphaerellales</taxon>
        <taxon>Teratosphaeriaceae</taxon>
        <taxon>Recurvomyces</taxon>
    </lineage>
</organism>
<dbReference type="InterPro" id="IPR056884">
    <property type="entry name" value="NPHP3-like_N"/>
</dbReference>
<dbReference type="InterPro" id="IPR056693">
    <property type="entry name" value="DUF7791"/>
</dbReference>
<accession>A0AAE1C3B2</accession>
<keyword evidence="2" id="KW-0175">Coiled coil</keyword>
<comment type="caution">
    <text evidence="5">The sequence shown here is derived from an EMBL/GenBank/DDBJ whole genome shotgun (WGS) entry which is preliminary data.</text>
</comment>
<keyword evidence="1" id="KW-0677">Repeat</keyword>
<dbReference type="PANTHER" id="PTHR10039">
    <property type="entry name" value="AMELOGENIN"/>
    <property type="match status" value="1"/>
</dbReference>
<dbReference type="InterPro" id="IPR027417">
    <property type="entry name" value="P-loop_NTPase"/>
</dbReference>
<proteinExistence type="predicted"/>
<dbReference type="Proteomes" id="UP001274830">
    <property type="component" value="Unassembled WGS sequence"/>
</dbReference>
<evidence type="ECO:0008006" key="7">
    <source>
        <dbReference type="Google" id="ProtNLM"/>
    </source>
</evidence>
<evidence type="ECO:0000259" key="4">
    <source>
        <dbReference type="Pfam" id="PF25053"/>
    </source>
</evidence>
<dbReference type="AlphaFoldDB" id="A0AAE1C3B2"/>
<feature type="coiled-coil region" evidence="2">
    <location>
        <begin position="185"/>
        <end position="212"/>
    </location>
</feature>
<dbReference type="EMBL" id="JAUTXT010000010">
    <property type="protein sequence ID" value="KAK3676440.1"/>
    <property type="molecule type" value="Genomic_DNA"/>
</dbReference>
<reference evidence="5" key="1">
    <citation type="submission" date="2023-07" db="EMBL/GenBank/DDBJ databases">
        <title>Black Yeasts Isolated from many extreme environments.</title>
        <authorList>
            <person name="Coleine C."/>
            <person name="Stajich J.E."/>
            <person name="Selbmann L."/>
        </authorList>
    </citation>
    <scope>NUCLEOTIDE SEQUENCE</scope>
    <source>
        <strain evidence="5">CCFEE 5485</strain>
    </source>
</reference>